<feature type="domain" description="Zn(2)-C6 fungal-type" evidence="6">
    <location>
        <begin position="9"/>
        <end position="37"/>
    </location>
</feature>
<reference evidence="7" key="1">
    <citation type="journal article" date="2014" name="Genome Announc.">
        <title>Complete sequencing and chromosome-scale genome assembly of the industrial progenitor strain P2niaD18 from the penicillin producer Penicillium chrysogenum.</title>
        <authorList>
            <person name="Specht T."/>
            <person name="Dahlmann T.A."/>
            <person name="Zadra I."/>
            <person name="Kurnsteiner H."/>
            <person name="Kuck U."/>
        </authorList>
    </citation>
    <scope>NUCLEOTIDE SEQUENCE [LARGE SCALE GENOMIC DNA]</scope>
    <source>
        <strain evidence="7">P2niaD18</strain>
    </source>
</reference>
<feature type="region of interest" description="Disordered" evidence="5">
    <location>
        <begin position="48"/>
        <end position="90"/>
    </location>
</feature>
<dbReference type="PANTHER" id="PTHR38111">
    <property type="entry name" value="ZN(2)-C6 FUNGAL-TYPE DOMAIN-CONTAINING PROTEIN-RELATED"/>
    <property type="match status" value="1"/>
</dbReference>
<keyword evidence="1" id="KW-0805">Transcription regulation</keyword>
<dbReference type="GO" id="GO:0008270">
    <property type="term" value="F:zinc ion binding"/>
    <property type="evidence" value="ECO:0007669"/>
    <property type="project" value="InterPro"/>
</dbReference>
<name>A0A167QVV0_PENCH</name>
<dbReference type="InterPro" id="IPR036864">
    <property type="entry name" value="Zn2-C6_fun-type_DNA-bd_sf"/>
</dbReference>
<dbReference type="Gene3D" id="4.10.240.10">
    <property type="entry name" value="Zn(2)-C6 fungal-type DNA-binding domain"/>
    <property type="match status" value="1"/>
</dbReference>
<dbReference type="SMART" id="SM00066">
    <property type="entry name" value="GAL4"/>
    <property type="match status" value="1"/>
</dbReference>
<evidence type="ECO:0000256" key="2">
    <source>
        <dbReference type="ARBA" id="ARBA00023125"/>
    </source>
</evidence>
<dbReference type="SUPFAM" id="SSF57701">
    <property type="entry name" value="Zn2/Cys6 DNA-binding domain"/>
    <property type="match status" value="1"/>
</dbReference>
<evidence type="ECO:0000259" key="6">
    <source>
        <dbReference type="PROSITE" id="PS50048"/>
    </source>
</evidence>
<dbReference type="GO" id="GO:0003677">
    <property type="term" value="F:DNA binding"/>
    <property type="evidence" value="ECO:0007669"/>
    <property type="project" value="UniProtKB-KW"/>
</dbReference>
<evidence type="ECO:0000313" key="7">
    <source>
        <dbReference type="EMBL" id="KZN85244.1"/>
    </source>
</evidence>
<dbReference type="InterPro" id="IPR001138">
    <property type="entry name" value="Zn2Cys6_DnaBD"/>
</dbReference>
<keyword evidence="3" id="KW-0804">Transcription</keyword>
<evidence type="ECO:0000256" key="4">
    <source>
        <dbReference type="ARBA" id="ARBA00023242"/>
    </source>
</evidence>
<evidence type="ECO:0000256" key="3">
    <source>
        <dbReference type="ARBA" id="ARBA00023163"/>
    </source>
</evidence>
<dbReference type="InterPro" id="IPR053178">
    <property type="entry name" value="Osmoadaptation_assoc"/>
</dbReference>
<dbReference type="InterPro" id="IPR021858">
    <property type="entry name" value="Fun_TF"/>
</dbReference>
<dbReference type="PhylomeDB" id="A0A167QVV0"/>
<dbReference type="AlphaFoldDB" id="A0A167QVV0"/>
<dbReference type="EMBL" id="CM002800">
    <property type="protein sequence ID" value="KZN85244.1"/>
    <property type="molecule type" value="Genomic_DNA"/>
</dbReference>
<keyword evidence="2" id="KW-0238">DNA-binding</keyword>
<dbReference type="CDD" id="cd00067">
    <property type="entry name" value="GAL4"/>
    <property type="match status" value="1"/>
</dbReference>
<evidence type="ECO:0000256" key="1">
    <source>
        <dbReference type="ARBA" id="ARBA00023015"/>
    </source>
</evidence>
<dbReference type="GO" id="GO:0000981">
    <property type="term" value="F:DNA-binding transcription factor activity, RNA polymerase II-specific"/>
    <property type="evidence" value="ECO:0007669"/>
    <property type="project" value="InterPro"/>
</dbReference>
<feature type="compositionally biased region" description="Low complexity" evidence="5">
    <location>
        <begin position="455"/>
        <end position="466"/>
    </location>
</feature>
<feature type="compositionally biased region" description="Basic residues" evidence="5">
    <location>
        <begin position="54"/>
        <end position="67"/>
    </location>
</feature>
<evidence type="ECO:0000256" key="5">
    <source>
        <dbReference type="SAM" id="MobiDB-lite"/>
    </source>
</evidence>
<organism evidence="7">
    <name type="scientific">Penicillium chrysogenum</name>
    <name type="common">Penicillium notatum</name>
    <dbReference type="NCBI Taxonomy" id="5076"/>
    <lineage>
        <taxon>Eukaryota</taxon>
        <taxon>Fungi</taxon>
        <taxon>Dikarya</taxon>
        <taxon>Ascomycota</taxon>
        <taxon>Pezizomycotina</taxon>
        <taxon>Eurotiomycetes</taxon>
        <taxon>Eurotiomycetidae</taxon>
        <taxon>Eurotiales</taxon>
        <taxon>Aspergillaceae</taxon>
        <taxon>Penicillium</taxon>
        <taxon>Penicillium chrysogenum species complex</taxon>
    </lineage>
</organism>
<dbReference type="Pfam" id="PF00172">
    <property type="entry name" value="Zn_clus"/>
    <property type="match status" value="1"/>
</dbReference>
<dbReference type="PROSITE" id="PS50048">
    <property type="entry name" value="ZN2_CY6_FUNGAL_2"/>
    <property type="match status" value="1"/>
</dbReference>
<dbReference type="Pfam" id="PF11951">
    <property type="entry name" value="Fungal_trans_2"/>
    <property type="match status" value="1"/>
</dbReference>
<accession>A0A167QVV0</accession>
<dbReference type="PANTHER" id="PTHR38111:SF5">
    <property type="entry name" value="TRANSCRIPTION FACTOR DOMAIN-CONTAINING PROTEIN"/>
    <property type="match status" value="1"/>
</dbReference>
<gene>
    <name evidence="7" type="ORF">EN45_094180</name>
</gene>
<feature type="region of interest" description="Disordered" evidence="5">
    <location>
        <begin position="445"/>
        <end position="466"/>
    </location>
</feature>
<proteinExistence type="predicted"/>
<dbReference type="Proteomes" id="UP000076449">
    <property type="component" value="Chromosome III"/>
</dbReference>
<sequence>MVGVPHSTGCALCRERRIKCDEAVPECTQCQKYGRACPGYRRTFRFQDEGPNLARRHRSNTRRRRRGTLAGPHAPATSSTPNARPTPAHCDSTAAADVVRGNAIALMRRHSSLGGWDEKLSPSLVRKSFRAAQPQLFLDFISTSFPTLYYHNRFRSGDAPGFAEYIVMNFGNDAYLDSAVCCLSSVYLAHLTQDKALLKASRQMYSKSLHEVIRAIPKADHATSDNMLCTSIILSVFEMYAQTTPDAWVVHSDGAKRLMISRGPEAHESGFGRYCWIAFRGFFIATAVYEGKPCFLDQEEWQSYATKVRTEDRQKPGEWSAYGEISDLAFMEIAKCPRYISETRDLLSVPAEPDSNSFRNLIGRINDTSRRLCSLSAELRSCISAHSERQQGIVQRPGSFVGPVPETFPDTGPSLLLNGAENMLETLQQLSDRLEDRLRFEYIDDGSPESTVATPPSSGSEYSVSPYSAKPKSFALPFRIHSELGQGPSKTSDPHDPRAVIWLDRIASSMGVLGAKVLPGDDPSAPVEMDTASQLWTCSSQQ</sequence>
<keyword evidence="4" id="KW-0539">Nucleus</keyword>
<protein>
    <recommendedName>
        <fullName evidence="6">Zn(2)-C6 fungal-type domain-containing protein</fullName>
    </recommendedName>
</protein>
<dbReference type="PROSITE" id="PS00463">
    <property type="entry name" value="ZN2_CY6_FUNGAL_1"/>
    <property type="match status" value="1"/>
</dbReference>